<reference evidence="1 2" key="1">
    <citation type="submission" date="2020-06" db="EMBL/GenBank/DDBJ databases">
        <title>Genome sequence of Paramixta manurensis strain PD-1.</title>
        <authorList>
            <person name="Lee C.W."/>
            <person name="Kim J."/>
        </authorList>
    </citation>
    <scope>NUCLEOTIDE SEQUENCE [LARGE SCALE GENOMIC DNA]</scope>
    <source>
        <strain evidence="1 2">PD-1</strain>
    </source>
</reference>
<dbReference type="Proteomes" id="UP000505325">
    <property type="component" value="Chromosome"/>
</dbReference>
<dbReference type="KEGG" id="pmak:PMPD1_1592"/>
<proteinExistence type="predicted"/>
<organism evidence="1 2">
    <name type="scientific">Paramixta manurensis</name>
    <dbReference type="NCBI Taxonomy" id="2740817"/>
    <lineage>
        <taxon>Bacteria</taxon>
        <taxon>Pseudomonadati</taxon>
        <taxon>Pseudomonadota</taxon>
        <taxon>Gammaproteobacteria</taxon>
        <taxon>Enterobacterales</taxon>
        <taxon>Erwiniaceae</taxon>
        <taxon>Paramixta</taxon>
    </lineage>
</organism>
<sequence>MIADEEESDLAYRAGFSTVGLQLLLAPMALQNFITALKLFTVFNSLNAVMLL</sequence>
<gene>
    <name evidence="1" type="ORF">PMPD1_1592</name>
</gene>
<evidence type="ECO:0000313" key="1">
    <source>
        <dbReference type="EMBL" id="QKJ86545.1"/>
    </source>
</evidence>
<dbReference type="EMBL" id="CP054212">
    <property type="protein sequence ID" value="QKJ86545.1"/>
    <property type="molecule type" value="Genomic_DNA"/>
</dbReference>
<keyword evidence="2" id="KW-1185">Reference proteome</keyword>
<dbReference type="RefSeq" id="WP_173633559.1">
    <property type="nucleotide sequence ID" value="NZ_CP054212.1"/>
</dbReference>
<evidence type="ECO:0000313" key="2">
    <source>
        <dbReference type="Proteomes" id="UP000505325"/>
    </source>
</evidence>
<dbReference type="AlphaFoldDB" id="A0A6M8U7E8"/>
<name>A0A6M8U7E8_9GAMM</name>
<protein>
    <submittedName>
        <fullName evidence="1">Uncharacterized protein</fullName>
    </submittedName>
</protein>
<accession>A0A6M8U7E8</accession>